<dbReference type="InterPro" id="IPR006597">
    <property type="entry name" value="Sel1-like"/>
</dbReference>
<dbReference type="Pfam" id="PF13424">
    <property type="entry name" value="TPR_12"/>
    <property type="match status" value="4"/>
</dbReference>
<dbReference type="Gene3D" id="1.25.40.10">
    <property type="entry name" value="Tetratricopeptide repeat domain"/>
    <property type="match status" value="5"/>
</dbReference>
<dbReference type="PANTHER" id="PTHR45641:SF1">
    <property type="entry name" value="AAA+ ATPASE DOMAIN-CONTAINING PROTEIN"/>
    <property type="match status" value="1"/>
</dbReference>
<keyword evidence="4" id="KW-0175">Coiled coil</keyword>
<dbReference type="Gene3D" id="3.90.176.10">
    <property type="entry name" value="Toxin ADP-ribosyltransferase, Chain A, domain 1"/>
    <property type="match status" value="1"/>
</dbReference>
<evidence type="ECO:0000256" key="1">
    <source>
        <dbReference type="ARBA" id="ARBA00022737"/>
    </source>
</evidence>
<protein>
    <recommendedName>
        <fullName evidence="5">ADP ribosyltransferase domain-containing protein</fullName>
    </recommendedName>
</protein>
<feature type="repeat" description="TPR" evidence="3">
    <location>
        <begin position="700"/>
        <end position="733"/>
    </location>
</feature>
<dbReference type="Proteomes" id="UP000663832">
    <property type="component" value="Unassembled WGS sequence"/>
</dbReference>
<comment type="caution">
    <text evidence="6">The sequence shown here is derived from an EMBL/GenBank/DDBJ whole genome shotgun (WGS) entry which is preliminary data.</text>
</comment>
<feature type="repeat" description="TPR" evidence="3">
    <location>
        <begin position="826"/>
        <end position="859"/>
    </location>
</feature>
<evidence type="ECO:0000259" key="5">
    <source>
        <dbReference type="Pfam" id="PF03496"/>
    </source>
</evidence>
<gene>
    <name evidence="6" type="ORF">QVE165_LOCUS11855</name>
</gene>
<dbReference type="SUPFAM" id="SSF48452">
    <property type="entry name" value="TPR-like"/>
    <property type="match status" value="2"/>
</dbReference>
<dbReference type="AlphaFoldDB" id="A0A814CHI8"/>
<feature type="repeat" description="TPR" evidence="3">
    <location>
        <begin position="663"/>
        <end position="696"/>
    </location>
</feature>
<accession>A0A814CHI8</accession>
<sequence length="913" mass="104934">MSDTNMTGAATSLTVAVEKSNDPFGPGDLLYWKCEYEKAKEYFQAVLNQPAITLIESARCCNSLGATNAKLQNYEEALDNYHKQLNLLLKLQTSEKITNDIIKCYMSIGKVYCLKQDYVEAINYYNRALGLVLTITSASDLKSTIYKDLANLYTKTQKFDLATKYFTKALEIDQQQLGEDHPKFGQTYANMGAMCCRQENYEQALDYFLKAREIWEKSLTSSHIYVESMNKTIQKVQSKLNCMVEKHSLEKAHSSPTAATASGIHQGRQHMAQNYLLLWADTNIDQTNQDYENTLKQIRTITGDVIVFKERDACIDFLTDAQDDTKSFLIIKDNIFNQIIPLINDIPQLDSVYIFNDLNNLHDEWVKNCDKIKSIHTNIDDLCQALQIGVKQFNQDSIAMSFITVKEMTLTDDLNQLEPTFMYTQLFKEILLDMEYGEQAIKQFITYCRKNNSLSPITIDRFEKEYQPQSAIWWYTYPTFIYSELNDALRSMDGDIIINMDFFIHDLHQQIQQLYQQQVNSYHGKPFIVYRGQGLLKSDFKKLQKIQGGLMSFNNFLSTSIDKEMPLAFAESASTRPDMVGILFSMSIDPCLKSTPFASIREVSYFNIPDEILFSMHTIFRVGAIKQMNNNNQLYQVELELTSDDDQQLRLLTDRIREETSDNTGWQRLGKLLLKIGQFNKAEELYNVLLEQTSDEGEKALYYNQLGSVHSNQGDYEKAIWYYEKALEIEHKASPSSHPSLATLYNNIGSVYNKMGEYPKALSYYEKALELQQKILPSNHPDLAISYNNIGNVYNNIGDYSKVLLFYEKALEIRHKTLPSNHPDVATSYNNIGNAYNNMGDYWQSLSFLEKALEIQQKTLPSNHPYFASSYNNIGFVYDRMGNYSKSLPFYEKALEIEQKNSSFKSSSVGGVI</sequence>
<dbReference type="SMART" id="SM00671">
    <property type="entry name" value="SEL1"/>
    <property type="match status" value="4"/>
</dbReference>
<dbReference type="EMBL" id="CAJNOM010000058">
    <property type="protein sequence ID" value="CAF0944554.1"/>
    <property type="molecule type" value="Genomic_DNA"/>
</dbReference>
<proteinExistence type="predicted"/>
<feature type="coiled-coil region" evidence="4">
    <location>
        <begin position="64"/>
        <end position="91"/>
    </location>
</feature>
<dbReference type="PROSITE" id="PS50005">
    <property type="entry name" value="TPR"/>
    <property type="match status" value="9"/>
</dbReference>
<dbReference type="OrthoDB" id="2335338at2759"/>
<dbReference type="GO" id="GO:0005576">
    <property type="term" value="C:extracellular region"/>
    <property type="evidence" value="ECO:0007669"/>
    <property type="project" value="InterPro"/>
</dbReference>
<evidence type="ECO:0000313" key="6">
    <source>
        <dbReference type="EMBL" id="CAF0944554.1"/>
    </source>
</evidence>
<dbReference type="SUPFAM" id="SSF56399">
    <property type="entry name" value="ADP-ribosylation"/>
    <property type="match status" value="1"/>
</dbReference>
<feature type="repeat" description="TPR" evidence="3">
    <location>
        <begin position="185"/>
        <end position="218"/>
    </location>
</feature>
<feature type="repeat" description="TPR" evidence="3">
    <location>
        <begin position="742"/>
        <end position="775"/>
    </location>
</feature>
<evidence type="ECO:0000256" key="2">
    <source>
        <dbReference type="ARBA" id="ARBA00022803"/>
    </source>
</evidence>
<dbReference type="InterPro" id="IPR011990">
    <property type="entry name" value="TPR-like_helical_dom_sf"/>
</dbReference>
<organism evidence="6 7">
    <name type="scientific">Adineta steineri</name>
    <dbReference type="NCBI Taxonomy" id="433720"/>
    <lineage>
        <taxon>Eukaryota</taxon>
        <taxon>Metazoa</taxon>
        <taxon>Spiralia</taxon>
        <taxon>Gnathifera</taxon>
        <taxon>Rotifera</taxon>
        <taxon>Eurotatoria</taxon>
        <taxon>Bdelloidea</taxon>
        <taxon>Adinetida</taxon>
        <taxon>Adinetidae</taxon>
        <taxon>Adineta</taxon>
    </lineage>
</organism>
<dbReference type="Pfam" id="PF03496">
    <property type="entry name" value="ADPrib_exo_Tox"/>
    <property type="match status" value="1"/>
</dbReference>
<feature type="domain" description="ADP ribosyltransferase" evidence="5">
    <location>
        <begin position="475"/>
        <end position="636"/>
    </location>
</feature>
<feature type="repeat" description="TPR" evidence="3">
    <location>
        <begin position="102"/>
        <end position="135"/>
    </location>
</feature>
<keyword evidence="1" id="KW-0677">Repeat</keyword>
<name>A0A814CHI8_9BILA</name>
<dbReference type="PROSITE" id="PS50293">
    <property type="entry name" value="TPR_REGION"/>
    <property type="match status" value="4"/>
</dbReference>
<dbReference type="InterPro" id="IPR003540">
    <property type="entry name" value="ADP-ribosyltransferase"/>
</dbReference>
<dbReference type="PANTHER" id="PTHR45641">
    <property type="entry name" value="TETRATRICOPEPTIDE REPEAT PROTEIN (AFU_ORTHOLOGUE AFUA_6G03870)"/>
    <property type="match status" value="1"/>
</dbReference>
<keyword evidence="2 3" id="KW-0802">TPR repeat</keyword>
<dbReference type="SMART" id="SM00028">
    <property type="entry name" value="TPR"/>
    <property type="match status" value="10"/>
</dbReference>
<feature type="repeat" description="TPR" evidence="3">
    <location>
        <begin position="143"/>
        <end position="176"/>
    </location>
</feature>
<dbReference type="PROSITE" id="PS51996">
    <property type="entry name" value="TR_MART"/>
    <property type="match status" value="1"/>
</dbReference>
<keyword evidence="7" id="KW-1185">Reference proteome</keyword>
<feature type="repeat" description="TPR" evidence="3">
    <location>
        <begin position="868"/>
        <end position="901"/>
    </location>
</feature>
<evidence type="ECO:0000256" key="3">
    <source>
        <dbReference type="PROSITE-ProRule" id="PRU00339"/>
    </source>
</evidence>
<dbReference type="InterPro" id="IPR019734">
    <property type="entry name" value="TPR_rpt"/>
</dbReference>
<reference evidence="6" key="1">
    <citation type="submission" date="2021-02" db="EMBL/GenBank/DDBJ databases">
        <authorList>
            <person name="Nowell W R."/>
        </authorList>
    </citation>
    <scope>NUCLEOTIDE SEQUENCE</scope>
</reference>
<evidence type="ECO:0000313" key="7">
    <source>
        <dbReference type="Proteomes" id="UP000663832"/>
    </source>
</evidence>
<evidence type="ECO:0000256" key="4">
    <source>
        <dbReference type="SAM" id="Coils"/>
    </source>
</evidence>
<feature type="repeat" description="TPR" evidence="3">
    <location>
        <begin position="784"/>
        <end position="817"/>
    </location>
</feature>